<evidence type="ECO:0000256" key="3">
    <source>
        <dbReference type="ARBA" id="ARBA00005893"/>
    </source>
</evidence>
<proteinExistence type="inferred from homology"/>
<dbReference type="EC" id="3.1.3.45" evidence="5"/>
<dbReference type="PIRSF" id="PIRSF006118">
    <property type="entry name" value="KDO8-P_Ptase"/>
    <property type="match status" value="1"/>
</dbReference>
<dbReference type="SUPFAM" id="SSF56784">
    <property type="entry name" value="HAD-like"/>
    <property type="match status" value="1"/>
</dbReference>
<evidence type="ECO:0000256" key="1">
    <source>
        <dbReference type="ARBA" id="ARBA00000898"/>
    </source>
</evidence>
<feature type="binding site" evidence="11">
    <location>
        <position position="110"/>
    </location>
    <ligand>
        <name>Mg(2+)</name>
        <dbReference type="ChEBI" id="CHEBI:18420"/>
    </ligand>
</feature>
<dbReference type="Proteomes" id="UP000197424">
    <property type="component" value="Chromosome"/>
</dbReference>
<dbReference type="GO" id="GO:0046872">
    <property type="term" value="F:metal ion binding"/>
    <property type="evidence" value="ECO:0007669"/>
    <property type="project" value="UniProtKB-KW"/>
</dbReference>
<dbReference type="InterPro" id="IPR036412">
    <property type="entry name" value="HAD-like_sf"/>
</dbReference>
<evidence type="ECO:0000256" key="2">
    <source>
        <dbReference type="ARBA" id="ARBA00001946"/>
    </source>
</evidence>
<dbReference type="GO" id="GO:0008781">
    <property type="term" value="F:N-acylneuraminate cytidylyltransferase activity"/>
    <property type="evidence" value="ECO:0007669"/>
    <property type="project" value="TreeGrafter"/>
</dbReference>
<evidence type="ECO:0000256" key="5">
    <source>
        <dbReference type="ARBA" id="ARBA00013066"/>
    </source>
</evidence>
<dbReference type="InterPro" id="IPR050793">
    <property type="entry name" value="CMP-NeuNAc_synthase"/>
</dbReference>
<evidence type="ECO:0000313" key="12">
    <source>
        <dbReference type="EMBL" id="ASJ24910.1"/>
    </source>
</evidence>
<dbReference type="CDD" id="cd01630">
    <property type="entry name" value="HAD_KDO-like"/>
    <property type="match status" value="1"/>
</dbReference>
<evidence type="ECO:0000256" key="7">
    <source>
        <dbReference type="ARBA" id="ARBA00022723"/>
    </source>
</evidence>
<keyword evidence="9 11" id="KW-0460">Magnesium</keyword>
<comment type="similarity">
    <text evidence="3">Belongs to the KdsC family.</text>
</comment>
<protein>
    <recommendedName>
        <fullName evidence="6">3-deoxy-D-manno-octulosonate 8-phosphate phosphatase KdsC</fullName>
        <ecNumber evidence="5">3.1.3.45</ecNumber>
    </recommendedName>
    <alternativeName>
        <fullName evidence="10">KDO 8-P phosphatase</fullName>
    </alternativeName>
</protein>
<evidence type="ECO:0000256" key="8">
    <source>
        <dbReference type="ARBA" id="ARBA00022801"/>
    </source>
</evidence>
<dbReference type="InterPro" id="IPR023214">
    <property type="entry name" value="HAD_sf"/>
</dbReference>
<comment type="catalytic activity">
    <reaction evidence="1">
        <text>3-deoxy-alpha-D-manno-2-octulosonate-8-phosphate + H2O = 3-deoxy-alpha-D-manno-oct-2-ulosonate + phosphate</text>
        <dbReference type="Rhea" id="RHEA:11500"/>
        <dbReference type="ChEBI" id="CHEBI:15377"/>
        <dbReference type="ChEBI" id="CHEBI:43474"/>
        <dbReference type="ChEBI" id="CHEBI:85985"/>
        <dbReference type="ChEBI" id="CHEBI:85986"/>
        <dbReference type="EC" id="3.1.3.45"/>
    </reaction>
</comment>
<evidence type="ECO:0000256" key="4">
    <source>
        <dbReference type="ARBA" id="ARBA00011881"/>
    </source>
</evidence>
<sequence>MQNVLTLAARVRLLIMDVDGVLTDGKLWFNPQGEEIKAFNTLDGHGLKMLQGQGVQLAIITGRASGATGHRARALGIDHLYMGSEGKLPAFLDILEKTGLSAEECAYVGDDVIDLPVMRRVGFPVAVPAAPNIVLSHAQYVTGRQGGEGAVREVCELILQAQGRLDAALRPYLEG</sequence>
<dbReference type="OrthoDB" id="9805604at2"/>
<dbReference type="EMBL" id="CP022115">
    <property type="protein sequence ID" value="ASJ24910.1"/>
    <property type="molecule type" value="Genomic_DNA"/>
</dbReference>
<evidence type="ECO:0000256" key="10">
    <source>
        <dbReference type="ARBA" id="ARBA00031051"/>
    </source>
</evidence>
<evidence type="ECO:0000256" key="6">
    <source>
        <dbReference type="ARBA" id="ARBA00020092"/>
    </source>
</evidence>
<dbReference type="PANTHER" id="PTHR21485:SF3">
    <property type="entry name" value="N-ACYLNEURAMINATE CYTIDYLYLTRANSFERASE"/>
    <property type="match status" value="1"/>
</dbReference>
<evidence type="ECO:0000256" key="11">
    <source>
        <dbReference type="PIRSR" id="PIRSR006118-2"/>
    </source>
</evidence>
<dbReference type="RefSeq" id="WP_088860995.1">
    <property type="nucleotide sequence ID" value="NZ_CP022115.1"/>
</dbReference>
<dbReference type="NCBIfam" id="TIGR01670">
    <property type="entry name" value="KdsC-phosphatas"/>
    <property type="match status" value="1"/>
</dbReference>
<feature type="binding site" evidence="11">
    <location>
        <position position="19"/>
    </location>
    <ligand>
        <name>substrate</name>
    </ligand>
</feature>
<dbReference type="GO" id="GO:0019143">
    <property type="term" value="F:3-deoxy-manno-octulosonate-8-phosphatase activity"/>
    <property type="evidence" value="ECO:0007669"/>
    <property type="project" value="UniProtKB-EC"/>
</dbReference>
<dbReference type="SFLD" id="SFLDS00003">
    <property type="entry name" value="Haloacid_Dehalogenase"/>
    <property type="match status" value="1"/>
</dbReference>
<gene>
    <name evidence="12" type="ORF">LHGZ1_2079</name>
</gene>
<accession>A0A248LJE4</accession>
<dbReference type="AlphaFoldDB" id="A0A248LJE4"/>
<comment type="subunit">
    <text evidence="4">Homotetramer.</text>
</comment>
<reference evidence="13" key="1">
    <citation type="submission" date="2017-06" db="EMBL/GenBank/DDBJ databases">
        <title>Whole genome sequence of Laribacter hongkongensis LHGZ1.</title>
        <authorList>
            <person name="Chen D."/>
            <person name="Wu H."/>
            <person name="Chen J."/>
        </authorList>
    </citation>
    <scope>NUCLEOTIDE SEQUENCE [LARGE SCALE GENOMIC DNA]</scope>
    <source>
        <strain evidence="13">LHGZ1</strain>
    </source>
</reference>
<feature type="binding site" evidence="11">
    <location>
        <position position="17"/>
    </location>
    <ligand>
        <name>Mg(2+)</name>
        <dbReference type="ChEBI" id="CHEBI:18420"/>
    </ligand>
</feature>
<dbReference type="InterPro" id="IPR010023">
    <property type="entry name" value="KdsC_fam"/>
</dbReference>
<dbReference type="SFLD" id="SFLDG01136">
    <property type="entry name" value="C1.6:_Phosphoserine_Phosphatas"/>
    <property type="match status" value="1"/>
</dbReference>
<evidence type="ECO:0000256" key="9">
    <source>
        <dbReference type="ARBA" id="ARBA00022842"/>
    </source>
</evidence>
<dbReference type="Gene3D" id="3.40.50.1000">
    <property type="entry name" value="HAD superfamily/HAD-like"/>
    <property type="match status" value="1"/>
</dbReference>
<comment type="cofactor">
    <cofactor evidence="2 11">
        <name>Mg(2+)</name>
        <dbReference type="ChEBI" id="CHEBI:18420"/>
    </cofactor>
</comment>
<dbReference type="FunFam" id="3.40.50.1000:FF:000029">
    <property type="entry name" value="3-deoxy-D-manno-octulosonate 8-phosphate phosphatase KdsC"/>
    <property type="match status" value="1"/>
</dbReference>
<dbReference type="SFLD" id="SFLDG01138">
    <property type="entry name" value="C1.6.2:_Deoxy-d-mannose-octulo"/>
    <property type="match status" value="1"/>
</dbReference>
<keyword evidence="8" id="KW-0378">Hydrolase</keyword>
<dbReference type="PANTHER" id="PTHR21485">
    <property type="entry name" value="HAD SUPERFAMILY MEMBERS CMAS AND KDSC"/>
    <property type="match status" value="1"/>
</dbReference>
<name>A0A248LJE4_9NEIS</name>
<evidence type="ECO:0000313" key="13">
    <source>
        <dbReference type="Proteomes" id="UP000197424"/>
    </source>
</evidence>
<keyword evidence="7 11" id="KW-0479">Metal-binding</keyword>
<organism evidence="12 13">
    <name type="scientific">Laribacter hongkongensis</name>
    <dbReference type="NCBI Taxonomy" id="168471"/>
    <lineage>
        <taxon>Bacteria</taxon>
        <taxon>Pseudomonadati</taxon>
        <taxon>Pseudomonadota</taxon>
        <taxon>Betaproteobacteria</taxon>
        <taxon>Neisseriales</taxon>
        <taxon>Aquaspirillaceae</taxon>
        <taxon>Laribacter</taxon>
    </lineage>
</organism>
<dbReference type="Pfam" id="PF00702">
    <property type="entry name" value="Hydrolase"/>
    <property type="match status" value="1"/>
</dbReference>